<keyword evidence="7 13" id="KW-0808">Transferase</keyword>
<dbReference type="GO" id="GO:0005886">
    <property type="term" value="C:plasma membrane"/>
    <property type="evidence" value="ECO:0007669"/>
    <property type="project" value="TreeGrafter"/>
</dbReference>
<dbReference type="RefSeq" id="WP_088822622.1">
    <property type="nucleotide sequence ID" value="NZ_FZLN01000001.1"/>
</dbReference>
<keyword evidence="15" id="KW-1185">Reference proteome</keyword>
<evidence type="ECO:0000256" key="6">
    <source>
        <dbReference type="ARBA" id="ARBA00022556"/>
    </source>
</evidence>
<dbReference type="EMBL" id="FZLN01000001">
    <property type="protein sequence ID" value="SNQ28581.1"/>
    <property type="molecule type" value="Genomic_DNA"/>
</dbReference>
<dbReference type="GO" id="GO:0005524">
    <property type="term" value="F:ATP binding"/>
    <property type="evidence" value="ECO:0007669"/>
    <property type="project" value="UniProtKB-UniRule"/>
</dbReference>
<evidence type="ECO:0000313" key="14">
    <source>
        <dbReference type="EMBL" id="SNQ28581.1"/>
    </source>
</evidence>
<dbReference type="Proteomes" id="UP000243463">
    <property type="component" value="Unassembled WGS sequence"/>
</dbReference>
<comment type="similarity">
    <text evidence="13">Belongs to the LpxK family.</text>
</comment>
<dbReference type="AlphaFoldDB" id="A0A217EDM2"/>
<keyword evidence="6 13" id="KW-0441">Lipid A biosynthesis</keyword>
<dbReference type="Pfam" id="PF02606">
    <property type="entry name" value="LpxK"/>
    <property type="match status" value="1"/>
</dbReference>
<keyword evidence="8 13" id="KW-0547">Nucleotide-binding</keyword>
<dbReference type="GO" id="GO:0009244">
    <property type="term" value="P:lipopolysaccharide core region biosynthetic process"/>
    <property type="evidence" value="ECO:0007669"/>
    <property type="project" value="TreeGrafter"/>
</dbReference>
<evidence type="ECO:0000256" key="12">
    <source>
        <dbReference type="ARBA" id="ARBA00029757"/>
    </source>
</evidence>
<dbReference type="OrthoDB" id="9766423at2"/>
<evidence type="ECO:0000256" key="3">
    <source>
        <dbReference type="ARBA" id="ARBA00012071"/>
    </source>
</evidence>
<comment type="pathway">
    <text evidence="2 13">Glycolipid biosynthesis; lipid IV(A) biosynthesis; lipid IV(A) from (3R)-3-hydroxytetradecanoyl-[acyl-carrier-protein] and UDP-N-acetyl-alpha-D-glucosamine: step 6/6.</text>
</comment>
<evidence type="ECO:0000256" key="11">
    <source>
        <dbReference type="ARBA" id="ARBA00023098"/>
    </source>
</evidence>
<dbReference type="SUPFAM" id="SSF52540">
    <property type="entry name" value="P-loop containing nucleoside triphosphate hydrolases"/>
    <property type="match status" value="1"/>
</dbReference>
<dbReference type="GO" id="GO:0009245">
    <property type="term" value="P:lipid A biosynthetic process"/>
    <property type="evidence" value="ECO:0007669"/>
    <property type="project" value="UniProtKB-UniRule"/>
</dbReference>
<evidence type="ECO:0000256" key="5">
    <source>
        <dbReference type="ARBA" id="ARBA00022516"/>
    </source>
</evidence>
<keyword evidence="5 13" id="KW-0444">Lipid biosynthesis</keyword>
<evidence type="ECO:0000256" key="8">
    <source>
        <dbReference type="ARBA" id="ARBA00022741"/>
    </source>
</evidence>
<evidence type="ECO:0000256" key="10">
    <source>
        <dbReference type="ARBA" id="ARBA00022840"/>
    </source>
</evidence>
<dbReference type="PANTHER" id="PTHR42724">
    <property type="entry name" value="TETRAACYLDISACCHARIDE 4'-KINASE"/>
    <property type="match status" value="1"/>
</dbReference>
<dbReference type="EC" id="2.7.1.130" evidence="3 13"/>
<proteinExistence type="inferred from homology"/>
<feature type="binding site" evidence="13">
    <location>
        <begin position="60"/>
        <end position="67"/>
    </location>
    <ligand>
        <name>ATP</name>
        <dbReference type="ChEBI" id="CHEBI:30616"/>
    </ligand>
</feature>
<name>A0A217EDM2_9GAMM</name>
<evidence type="ECO:0000256" key="7">
    <source>
        <dbReference type="ARBA" id="ARBA00022679"/>
    </source>
</evidence>
<evidence type="ECO:0000256" key="13">
    <source>
        <dbReference type="HAMAP-Rule" id="MF_00409"/>
    </source>
</evidence>
<evidence type="ECO:0000313" key="15">
    <source>
        <dbReference type="Proteomes" id="UP000243463"/>
    </source>
</evidence>
<comment type="function">
    <text evidence="1 13">Transfers the gamma-phosphate of ATP to the 4'-position of a tetraacyldisaccharide 1-phosphate intermediate (termed DS-1-P) to form tetraacyldisaccharide 1,4'-bis-phosphate (lipid IVA).</text>
</comment>
<accession>A0A217EDM2</accession>
<keyword evidence="10 13" id="KW-0067">ATP-binding</keyword>
<organism evidence="14 15">
    <name type="scientific">Acinetobacter apis</name>
    <dbReference type="NCBI Taxonomy" id="1229165"/>
    <lineage>
        <taxon>Bacteria</taxon>
        <taxon>Pseudomonadati</taxon>
        <taxon>Pseudomonadota</taxon>
        <taxon>Gammaproteobacteria</taxon>
        <taxon>Moraxellales</taxon>
        <taxon>Moraxellaceae</taxon>
        <taxon>Acinetobacter</taxon>
    </lineage>
</organism>
<evidence type="ECO:0000256" key="9">
    <source>
        <dbReference type="ARBA" id="ARBA00022777"/>
    </source>
</evidence>
<dbReference type="NCBIfam" id="TIGR00682">
    <property type="entry name" value="lpxK"/>
    <property type="match status" value="1"/>
</dbReference>
<keyword evidence="11 13" id="KW-0443">Lipid metabolism</keyword>
<protein>
    <recommendedName>
        <fullName evidence="4 13">Tetraacyldisaccharide 4'-kinase</fullName>
        <ecNumber evidence="3 13">2.7.1.130</ecNumber>
    </recommendedName>
    <alternativeName>
        <fullName evidence="12 13">Lipid A 4'-kinase</fullName>
    </alternativeName>
</protein>
<dbReference type="HAMAP" id="MF_00409">
    <property type="entry name" value="LpxK"/>
    <property type="match status" value="1"/>
</dbReference>
<comment type="catalytic activity">
    <reaction evidence="13">
        <text>a lipid A disaccharide + ATP = a lipid IVA + ADP + H(+)</text>
        <dbReference type="Rhea" id="RHEA:67840"/>
        <dbReference type="ChEBI" id="CHEBI:15378"/>
        <dbReference type="ChEBI" id="CHEBI:30616"/>
        <dbReference type="ChEBI" id="CHEBI:176343"/>
        <dbReference type="ChEBI" id="CHEBI:176425"/>
        <dbReference type="ChEBI" id="CHEBI:456216"/>
        <dbReference type="EC" id="2.7.1.130"/>
    </reaction>
</comment>
<dbReference type="InterPro" id="IPR003758">
    <property type="entry name" value="LpxK"/>
</dbReference>
<dbReference type="InterPro" id="IPR027417">
    <property type="entry name" value="P-loop_NTPase"/>
</dbReference>
<evidence type="ECO:0000256" key="4">
    <source>
        <dbReference type="ARBA" id="ARBA00016436"/>
    </source>
</evidence>
<evidence type="ECO:0000256" key="1">
    <source>
        <dbReference type="ARBA" id="ARBA00002274"/>
    </source>
</evidence>
<reference evidence="15" key="1">
    <citation type="submission" date="2017-06" db="EMBL/GenBank/DDBJ databases">
        <authorList>
            <person name="Varghese N."/>
            <person name="Submissions S."/>
        </authorList>
    </citation>
    <scope>NUCLEOTIDE SEQUENCE [LARGE SCALE GENOMIC DNA]</scope>
    <source>
        <strain evidence="15">ANC 5114</strain>
    </source>
</reference>
<keyword evidence="9 13" id="KW-0418">Kinase</keyword>
<dbReference type="GO" id="GO:0009029">
    <property type="term" value="F:lipid-A 4'-kinase activity"/>
    <property type="evidence" value="ECO:0007669"/>
    <property type="project" value="UniProtKB-UniRule"/>
</dbReference>
<evidence type="ECO:0000256" key="2">
    <source>
        <dbReference type="ARBA" id="ARBA00004870"/>
    </source>
</evidence>
<dbReference type="UniPathway" id="UPA00359">
    <property type="reaction ID" value="UER00482"/>
</dbReference>
<dbReference type="PANTHER" id="PTHR42724:SF1">
    <property type="entry name" value="TETRAACYLDISACCHARIDE 4'-KINASE, MITOCHONDRIAL-RELATED"/>
    <property type="match status" value="1"/>
</dbReference>
<gene>
    <name evidence="13" type="primary">lpxK</name>
    <name evidence="14" type="ORF">SAMN05444584_0505</name>
</gene>
<sequence length="339" mass="38022">MSLAKWIQQAWHHQSAWLIVLRPLSYVYRAAFLYQKKQYQSGKKPIYQAPIPVMVIGNITIGGSGKTPLLIQLVKHLTAQNIRVGVISRGYGGQGPFPRLVVNGQTSALDVGDEPACIVAATGVPMAVGPNRQQDIELLLQSYSLDLIISDDGLQHWALARQIEWIVVDEKRGFGNQRLLPEGFLREPISRLQNSTVIHHYTKAMDKPTPYHMYLEVGQPYLLNPTDASPTFNPTQRFHGVVGIGYPERFFASLAEIGVIDVVQHTFPDHHAYTETDIRFTDALPLITTEKDAIKLQRLLTASDHQFVPIWVLPVEAVLSEPCYTLLHQQLNDCHLSGH</sequence>